<dbReference type="InterPro" id="IPR002397">
    <property type="entry name" value="Cyt_P450_B"/>
</dbReference>
<keyword evidence="2" id="KW-0503">Monooxygenase</keyword>
<evidence type="ECO:0000313" key="4">
    <source>
        <dbReference type="EMBL" id="MFC4695033.1"/>
    </source>
</evidence>
<keyword evidence="2" id="KW-0479">Metal-binding</keyword>
<reference evidence="5" key="1">
    <citation type="journal article" date="2019" name="Int. J. Syst. Evol. Microbiol.">
        <title>The Global Catalogue of Microorganisms (GCM) 10K type strain sequencing project: providing services to taxonomists for standard genome sequencing and annotation.</title>
        <authorList>
            <consortium name="The Broad Institute Genomics Platform"/>
            <consortium name="The Broad Institute Genome Sequencing Center for Infectious Disease"/>
            <person name="Wu L."/>
            <person name="Ma J."/>
        </authorList>
    </citation>
    <scope>NUCLEOTIDE SEQUENCE [LARGE SCALE GENOMIC DNA]</scope>
    <source>
        <strain evidence="5">CCUG 62763</strain>
    </source>
</reference>
<keyword evidence="2" id="KW-0408">Iron</keyword>
<dbReference type="InterPro" id="IPR036396">
    <property type="entry name" value="Cyt_P450_sf"/>
</dbReference>
<gene>
    <name evidence="4" type="ORF">ACFO3M_16665</name>
</gene>
<sequence length="432" mass="47048">MTQTAQPRPAAPPDTAPPDDVVPGQEIYTPEFRADPYPVYARLRAERPVVKVRTPRFDSFLVTRYADARQALSDPRLSKDLYRAGDTYLAVFGEKARQINTNMLNSDPPEHTRLRRLVTQAFTPKRIEAMRPRVEQIVAGLLDRIAPRGSTEFVDEFALRLPLAVIGDLLGIPEADHEEILAGTQVIRTVGTGGRSPQEDRAAIGAAQERLHAYFTGLVAAKRARPGDDLVSGLIAARDGDGRLSEAELVSTCFLLLFAGYQTTSDFLGNAVVALLTHPEELAALLADLDRVPDAVEELLRFDGSVPVSSFRFATEDLEIGGVTIPQGSIVTVVLSSADHDPALTEDPDRLDLGRGPTQHLAFGHGIHYCLGTALARLEATTALRQVLLRLPDLRLDVPVEELQWLPAASAFRGLLALPLRFTPTPTPGGTR</sequence>
<feature type="region of interest" description="Disordered" evidence="3">
    <location>
        <begin position="1"/>
        <end position="25"/>
    </location>
</feature>
<evidence type="ECO:0000313" key="5">
    <source>
        <dbReference type="Proteomes" id="UP001596025"/>
    </source>
</evidence>
<evidence type="ECO:0000256" key="2">
    <source>
        <dbReference type="RuleBase" id="RU000461"/>
    </source>
</evidence>
<dbReference type="InterPro" id="IPR001128">
    <property type="entry name" value="Cyt_P450"/>
</dbReference>
<dbReference type="Pfam" id="PF00067">
    <property type="entry name" value="p450"/>
    <property type="match status" value="1"/>
</dbReference>
<dbReference type="SUPFAM" id="SSF48264">
    <property type="entry name" value="Cytochrome P450"/>
    <property type="match status" value="1"/>
</dbReference>
<dbReference type="PROSITE" id="PS00086">
    <property type="entry name" value="CYTOCHROME_P450"/>
    <property type="match status" value="1"/>
</dbReference>
<dbReference type="PRINTS" id="PR00359">
    <property type="entry name" value="BP450"/>
</dbReference>
<dbReference type="EMBL" id="JBHSGR010000019">
    <property type="protein sequence ID" value="MFC4695033.1"/>
    <property type="molecule type" value="Genomic_DNA"/>
</dbReference>
<comment type="similarity">
    <text evidence="1 2">Belongs to the cytochrome P450 family.</text>
</comment>
<accession>A0ABV9LLP7</accession>
<keyword evidence="2" id="KW-0349">Heme</keyword>
<organism evidence="4 5">
    <name type="scientific">Geodermatophilus arenarius</name>
    <dbReference type="NCBI Taxonomy" id="1137990"/>
    <lineage>
        <taxon>Bacteria</taxon>
        <taxon>Bacillati</taxon>
        <taxon>Actinomycetota</taxon>
        <taxon>Actinomycetes</taxon>
        <taxon>Geodermatophilales</taxon>
        <taxon>Geodermatophilaceae</taxon>
        <taxon>Geodermatophilus</taxon>
    </lineage>
</organism>
<dbReference type="PANTHER" id="PTHR46696">
    <property type="entry name" value="P450, PUTATIVE (EUROFUNG)-RELATED"/>
    <property type="match status" value="1"/>
</dbReference>
<dbReference type="PANTHER" id="PTHR46696:SF1">
    <property type="entry name" value="CYTOCHROME P450 YJIB-RELATED"/>
    <property type="match status" value="1"/>
</dbReference>
<dbReference type="CDD" id="cd11029">
    <property type="entry name" value="CYP107-like"/>
    <property type="match status" value="1"/>
</dbReference>
<dbReference type="Gene3D" id="1.10.630.10">
    <property type="entry name" value="Cytochrome P450"/>
    <property type="match status" value="1"/>
</dbReference>
<name>A0ABV9LLP7_9ACTN</name>
<evidence type="ECO:0000256" key="1">
    <source>
        <dbReference type="ARBA" id="ARBA00010617"/>
    </source>
</evidence>
<proteinExistence type="inferred from homology"/>
<keyword evidence="2" id="KW-0560">Oxidoreductase</keyword>
<dbReference type="Proteomes" id="UP001596025">
    <property type="component" value="Unassembled WGS sequence"/>
</dbReference>
<comment type="caution">
    <text evidence="4">The sequence shown here is derived from an EMBL/GenBank/DDBJ whole genome shotgun (WGS) entry which is preliminary data.</text>
</comment>
<keyword evidence="5" id="KW-1185">Reference proteome</keyword>
<dbReference type="RefSeq" id="WP_387991163.1">
    <property type="nucleotide sequence ID" value="NZ_JBHSGR010000019.1"/>
</dbReference>
<protein>
    <submittedName>
        <fullName evidence="4">Cytochrome P450</fullName>
    </submittedName>
</protein>
<evidence type="ECO:0000256" key="3">
    <source>
        <dbReference type="SAM" id="MobiDB-lite"/>
    </source>
</evidence>
<dbReference type="InterPro" id="IPR017972">
    <property type="entry name" value="Cyt_P450_CS"/>
</dbReference>